<dbReference type="Proteomes" id="UP000622707">
    <property type="component" value="Unassembled WGS sequence"/>
</dbReference>
<sequence>MADTSLPHADTVAAARAGGDAQRLADALATQADALVKQGRWREATAALDECALLHAGLGQTEREAQLLRMAAALCRFSGDLEGARRRAEAALQRVPATHPAALAAWKELGETEMAAGRAAQAVAAWTGALQLAEAKEPPAARAALLERRAAAHVHGGASTAAAQDLARAQELLQGSGDAGAARRVRIEQATALQAAGRLQESAAMAQELVVEARASGDAAVLADTCLLLCAQALQRGDAAAARDAALQAREAALQAVAAPSYLAAARALADAQDALGQRVEAYRALATAWATLGDLLGSETARAWVEPLLAALARKWGAAAFKEVREAHDSERRRALRAGG</sequence>
<comment type="caution">
    <text evidence="1">The sequence shown here is derived from an EMBL/GenBank/DDBJ whole genome shotgun (WGS) entry which is preliminary data.</text>
</comment>
<evidence type="ECO:0000313" key="1">
    <source>
        <dbReference type="EMBL" id="MBL0424010.1"/>
    </source>
</evidence>
<accession>A0ABS1JIG6</accession>
<evidence type="ECO:0000313" key="2">
    <source>
        <dbReference type="Proteomes" id="UP000622707"/>
    </source>
</evidence>
<dbReference type="Gene3D" id="1.25.40.10">
    <property type="entry name" value="Tetratricopeptide repeat domain"/>
    <property type="match status" value="1"/>
</dbReference>
<organism evidence="1 2">
    <name type="scientific">Ramlibacter alkalitolerans</name>
    <dbReference type="NCBI Taxonomy" id="2039631"/>
    <lineage>
        <taxon>Bacteria</taxon>
        <taxon>Pseudomonadati</taxon>
        <taxon>Pseudomonadota</taxon>
        <taxon>Betaproteobacteria</taxon>
        <taxon>Burkholderiales</taxon>
        <taxon>Comamonadaceae</taxon>
        <taxon>Ramlibacter</taxon>
    </lineage>
</organism>
<proteinExistence type="predicted"/>
<name>A0ABS1JIG6_9BURK</name>
<dbReference type="RefSeq" id="WP_201687228.1">
    <property type="nucleotide sequence ID" value="NZ_JAEQND010000001.1"/>
</dbReference>
<evidence type="ECO:0008006" key="3">
    <source>
        <dbReference type="Google" id="ProtNLM"/>
    </source>
</evidence>
<dbReference type="SUPFAM" id="SSF48452">
    <property type="entry name" value="TPR-like"/>
    <property type="match status" value="1"/>
</dbReference>
<protein>
    <recommendedName>
        <fullName evidence="3">Tetratricopeptide repeat protein</fullName>
    </recommendedName>
</protein>
<gene>
    <name evidence="1" type="ORF">JI746_02730</name>
</gene>
<dbReference type="EMBL" id="JAEQND010000001">
    <property type="protein sequence ID" value="MBL0424010.1"/>
    <property type="molecule type" value="Genomic_DNA"/>
</dbReference>
<dbReference type="InterPro" id="IPR011990">
    <property type="entry name" value="TPR-like_helical_dom_sf"/>
</dbReference>
<reference evidence="1 2" key="1">
    <citation type="journal article" date="2017" name="Int. J. Syst. Evol. Microbiol.">
        <title>Ramlibacter alkalitolerans sp. nov., alkali-tolerant bacterium isolated from soil of ginseng.</title>
        <authorList>
            <person name="Lee D.H."/>
            <person name="Cha C.J."/>
        </authorList>
    </citation>
    <scope>NUCLEOTIDE SEQUENCE [LARGE SCALE GENOMIC DNA]</scope>
    <source>
        <strain evidence="1 2">KACC 19305</strain>
    </source>
</reference>
<keyword evidence="2" id="KW-1185">Reference proteome</keyword>